<keyword evidence="5 6" id="KW-0472">Membrane</keyword>
<dbReference type="RefSeq" id="WP_069186177.1">
    <property type="nucleotide sequence ID" value="NZ_FLYE01000002.1"/>
</dbReference>
<evidence type="ECO:0000256" key="6">
    <source>
        <dbReference type="SAM" id="Phobius"/>
    </source>
</evidence>
<proteinExistence type="inferred from homology"/>
<evidence type="ECO:0000313" key="8">
    <source>
        <dbReference type="Proteomes" id="UP000231658"/>
    </source>
</evidence>
<evidence type="ECO:0000256" key="3">
    <source>
        <dbReference type="ARBA" id="ARBA00022692"/>
    </source>
</evidence>
<evidence type="ECO:0000313" key="7">
    <source>
        <dbReference type="EMBL" id="SCA55464.1"/>
    </source>
</evidence>
<dbReference type="GO" id="GO:0005886">
    <property type="term" value="C:plasma membrane"/>
    <property type="evidence" value="ECO:0007669"/>
    <property type="project" value="TreeGrafter"/>
</dbReference>
<sequence length="119" mass="12844">MRIWLILAGLMGAQTVIAGAISAHADLDSASIILIDKAVQYEIWHALALVGIAILAKEKSRIITIAGCCFTAGVALFCGTLYMKGFWEMSLFPMSAPIGGTSFILGWLCLALYGFMRDR</sequence>
<feature type="transmembrane region" description="Helical" evidence="6">
    <location>
        <begin position="94"/>
        <end position="115"/>
    </location>
</feature>
<dbReference type="STRING" id="1867952.MTBPR1_100105"/>
<keyword evidence="3 6" id="KW-0812">Transmembrane</keyword>
<organism evidence="7 8">
    <name type="scientific">Candidatus Terasakiella magnetica</name>
    <dbReference type="NCBI Taxonomy" id="1867952"/>
    <lineage>
        <taxon>Bacteria</taxon>
        <taxon>Pseudomonadati</taxon>
        <taxon>Pseudomonadota</taxon>
        <taxon>Alphaproteobacteria</taxon>
        <taxon>Rhodospirillales</taxon>
        <taxon>Terasakiellaceae</taxon>
        <taxon>Terasakiella</taxon>
    </lineage>
</organism>
<dbReference type="Pfam" id="PF04241">
    <property type="entry name" value="DUF423"/>
    <property type="match status" value="1"/>
</dbReference>
<dbReference type="InterPro" id="IPR006696">
    <property type="entry name" value="DUF423"/>
</dbReference>
<feature type="transmembrane region" description="Helical" evidence="6">
    <location>
        <begin position="63"/>
        <end position="82"/>
    </location>
</feature>
<protein>
    <submittedName>
        <fullName evidence="7">Membrane protein</fullName>
    </submittedName>
</protein>
<dbReference type="Proteomes" id="UP000231658">
    <property type="component" value="Unassembled WGS sequence"/>
</dbReference>
<dbReference type="PANTHER" id="PTHR43461:SF1">
    <property type="entry name" value="TRANSMEMBRANE PROTEIN 256"/>
    <property type="match status" value="1"/>
</dbReference>
<dbReference type="PANTHER" id="PTHR43461">
    <property type="entry name" value="TRANSMEMBRANE PROTEIN 256"/>
    <property type="match status" value="1"/>
</dbReference>
<evidence type="ECO:0000256" key="2">
    <source>
        <dbReference type="ARBA" id="ARBA00009694"/>
    </source>
</evidence>
<name>A0A1C3RE22_9PROT</name>
<reference evidence="7 8" key="1">
    <citation type="submission" date="2016-07" db="EMBL/GenBank/DDBJ databases">
        <authorList>
            <person name="Lefevre C.T."/>
        </authorList>
    </citation>
    <scope>NUCLEOTIDE SEQUENCE [LARGE SCALE GENOMIC DNA]</scope>
    <source>
        <strain evidence="7">PR1</strain>
    </source>
</reference>
<dbReference type="EMBL" id="FLYE01000002">
    <property type="protein sequence ID" value="SCA55464.1"/>
    <property type="molecule type" value="Genomic_DNA"/>
</dbReference>
<gene>
    <name evidence="7" type="ORF">MTBPR1_100105</name>
</gene>
<keyword evidence="4 6" id="KW-1133">Transmembrane helix</keyword>
<evidence type="ECO:0000256" key="5">
    <source>
        <dbReference type="ARBA" id="ARBA00023136"/>
    </source>
</evidence>
<accession>A0A1C3RE22</accession>
<evidence type="ECO:0000256" key="4">
    <source>
        <dbReference type="ARBA" id="ARBA00022989"/>
    </source>
</evidence>
<keyword evidence="8" id="KW-1185">Reference proteome</keyword>
<comment type="similarity">
    <text evidence="2">Belongs to the UPF0382 family.</text>
</comment>
<evidence type="ECO:0000256" key="1">
    <source>
        <dbReference type="ARBA" id="ARBA00004141"/>
    </source>
</evidence>
<dbReference type="AlphaFoldDB" id="A0A1C3RE22"/>
<feature type="transmembrane region" description="Helical" evidence="6">
    <location>
        <begin position="38"/>
        <end position="56"/>
    </location>
</feature>
<comment type="subcellular location">
    <subcellularLocation>
        <location evidence="1">Membrane</location>
        <topology evidence="1">Multi-pass membrane protein</topology>
    </subcellularLocation>
</comment>